<dbReference type="PANTHER" id="PTHR21039:SF0">
    <property type="entry name" value="HISTIDINOL-PHOSPHATASE"/>
    <property type="match status" value="1"/>
</dbReference>
<dbReference type="Pfam" id="PF02811">
    <property type="entry name" value="PHP"/>
    <property type="match status" value="1"/>
</dbReference>
<comment type="catalytic activity">
    <reaction evidence="7 8">
        <text>L-histidinol phosphate + H2O = L-histidinol + phosphate</text>
        <dbReference type="Rhea" id="RHEA:14465"/>
        <dbReference type="ChEBI" id="CHEBI:15377"/>
        <dbReference type="ChEBI" id="CHEBI:43474"/>
        <dbReference type="ChEBI" id="CHEBI:57699"/>
        <dbReference type="ChEBI" id="CHEBI:57980"/>
        <dbReference type="EC" id="3.1.3.15"/>
    </reaction>
</comment>
<dbReference type="InterPro" id="IPR016195">
    <property type="entry name" value="Pol/histidinol_Pase-like"/>
</dbReference>
<dbReference type="GO" id="GO:0004401">
    <property type="term" value="F:histidinol-phosphatase activity"/>
    <property type="evidence" value="ECO:0007669"/>
    <property type="project" value="UniProtKB-UniRule"/>
</dbReference>
<evidence type="ECO:0000256" key="2">
    <source>
        <dbReference type="ARBA" id="ARBA00009152"/>
    </source>
</evidence>
<dbReference type="GO" id="GO:0000105">
    <property type="term" value="P:L-histidine biosynthetic process"/>
    <property type="evidence" value="ECO:0007669"/>
    <property type="project" value="UniProtKB-UniRule"/>
</dbReference>
<reference evidence="11" key="1">
    <citation type="submission" date="2015-07" db="EMBL/GenBank/DDBJ databases">
        <title>Genome sequencing of Sunxiuqinia dokdonensis strain SK.</title>
        <authorList>
            <person name="Ahn S."/>
            <person name="Kim B.-C."/>
        </authorList>
    </citation>
    <scope>NUCLEOTIDE SEQUENCE [LARGE SCALE GENOMIC DNA]</scope>
    <source>
        <strain evidence="11">SK</strain>
    </source>
</reference>
<name>A0A0L8V6T1_9BACT</name>
<dbReference type="EC" id="3.1.3.15" evidence="3 8"/>
<dbReference type="RefSeq" id="WP_053184941.1">
    <property type="nucleotide sequence ID" value="NZ_LGIA01000171.1"/>
</dbReference>
<evidence type="ECO:0000256" key="6">
    <source>
        <dbReference type="ARBA" id="ARBA00023102"/>
    </source>
</evidence>
<comment type="pathway">
    <text evidence="1 8">Amino-acid biosynthesis; L-histidine biosynthesis; L-histidine from 5-phospho-alpha-D-ribose 1-diphosphate: step 8/9.</text>
</comment>
<keyword evidence="11" id="KW-1185">Reference proteome</keyword>
<dbReference type="SUPFAM" id="SSF89550">
    <property type="entry name" value="PHP domain-like"/>
    <property type="match status" value="1"/>
</dbReference>
<dbReference type="EMBL" id="LGIA01000171">
    <property type="protein sequence ID" value="KOH44131.1"/>
    <property type="molecule type" value="Genomic_DNA"/>
</dbReference>
<evidence type="ECO:0000256" key="4">
    <source>
        <dbReference type="ARBA" id="ARBA00022605"/>
    </source>
</evidence>
<evidence type="ECO:0000259" key="9">
    <source>
        <dbReference type="SMART" id="SM00481"/>
    </source>
</evidence>
<dbReference type="InterPro" id="IPR010140">
    <property type="entry name" value="Histidinol_P_phosphatase_HisJ"/>
</dbReference>
<gene>
    <name evidence="10" type="ORF">NC99_31240</name>
</gene>
<feature type="domain" description="Polymerase/histidinol phosphatase N-terminal" evidence="9">
    <location>
        <begin position="5"/>
        <end position="85"/>
    </location>
</feature>
<evidence type="ECO:0000256" key="5">
    <source>
        <dbReference type="ARBA" id="ARBA00022801"/>
    </source>
</evidence>
<dbReference type="PATRIC" id="fig|1409788.3.peg.3208"/>
<dbReference type="Proteomes" id="UP000036958">
    <property type="component" value="Unassembled WGS sequence"/>
</dbReference>
<evidence type="ECO:0000256" key="1">
    <source>
        <dbReference type="ARBA" id="ARBA00004970"/>
    </source>
</evidence>
<dbReference type="NCBIfam" id="NF005596">
    <property type="entry name" value="PRK07328.1"/>
    <property type="match status" value="1"/>
</dbReference>
<dbReference type="InterPro" id="IPR004013">
    <property type="entry name" value="PHP_dom"/>
</dbReference>
<dbReference type="NCBIfam" id="TIGR01856">
    <property type="entry name" value="hisJ_fam"/>
    <property type="match status" value="1"/>
</dbReference>
<keyword evidence="4 8" id="KW-0028">Amino-acid biosynthesis</keyword>
<comment type="similarity">
    <text evidence="2 8">Belongs to the PHP hydrolase family. HisK subfamily.</text>
</comment>
<organism evidence="10 11">
    <name type="scientific">Sunxiuqinia dokdonensis</name>
    <dbReference type="NCBI Taxonomy" id="1409788"/>
    <lineage>
        <taxon>Bacteria</taxon>
        <taxon>Pseudomonadati</taxon>
        <taxon>Bacteroidota</taxon>
        <taxon>Bacteroidia</taxon>
        <taxon>Marinilabiliales</taxon>
        <taxon>Prolixibacteraceae</taxon>
        <taxon>Sunxiuqinia</taxon>
    </lineage>
</organism>
<evidence type="ECO:0000256" key="7">
    <source>
        <dbReference type="ARBA" id="ARBA00049158"/>
    </source>
</evidence>
<dbReference type="CDD" id="cd12110">
    <property type="entry name" value="PHP_HisPPase_Hisj_like"/>
    <property type="match status" value="1"/>
</dbReference>
<dbReference type="PANTHER" id="PTHR21039">
    <property type="entry name" value="HISTIDINOL PHOSPHATASE-RELATED"/>
    <property type="match status" value="1"/>
</dbReference>
<evidence type="ECO:0000256" key="3">
    <source>
        <dbReference type="ARBA" id="ARBA00013085"/>
    </source>
</evidence>
<dbReference type="UniPathway" id="UPA00031">
    <property type="reaction ID" value="UER00013"/>
</dbReference>
<evidence type="ECO:0000313" key="10">
    <source>
        <dbReference type="EMBL" id="KOH44131.1"/>
    </source>
</evidence>
<dbReference type="GO" id="GO:0005737">
    <property type="term" value="C:cytoplasm"/>
    <property type="evidence" value="ECO:0007669"/>
    <property type="project" value="TreeGrafter"/>
</dbReference>
<keyword evidence="5 8" id="KW-0378">Hydrolase</keyword>
<keyword evidence="6 8" id="KW-0368">Histidine biosynthesis</keyword>
<comment type="caution">
    <text evidence="10">The sequence shown here is derived from an EMBL/GenBank/DDBJ whole genome shotgun (WGS) entry which is preliminary data.</text>
</comment>
<dbReference type="SMART" id="SM00481">
    <property type="entry name" value="POLIIIAc"/>
    <property type="match status" value="1"/>
</dbReference>
<dbReference type="STRING" id="1409788.NC99_31240"/>
<proteinExistence type="inferred from homology"/>
<sequence>MVGLVDYHMHSLLSDGKNSYEEMVKAAIDSGLEEVGFSDHVCLKPVDWAVMPIDIPVMTEQILELRDKYSAQIKVRYGIEMDYFPGKEKEILKIISSLPLDYVIGSVHFIGDWNFDTDQSLYGKWTNDELYNMYYELIQLAAKSGLFDTIGHLDIIKKFRVYPESDQSQLLEQTLKVIKENNVVVELNTGGLDRPCAELTPSPEIVTLCYQHHIPMTISSDAHATNQIARHYETAINLMKKIGFEEIVTFENRARKMTRI</sequence>
<evidence type="ECO:0000313" key="11">
    <source>
        <dbReference type="Proteomes" id="UP000036958"/>
    </source>
</evidence>
<dbReference type="Gene3D" id="3.20.20.140">
    <property type="entry name" value="Metal-dependent hydrolases"/>
    <property type="match status" value="1"/>
</dbReference>
<accession>A0A0L8V6T1</accession>
<protein>
    <recommendedName>
        <fullName evidence="3 8">Histidinol-phosphatase</fullName>
        <shortName evidence="8">HolPase</shortName>
        <ecNumber evidence="3 8">3.1.3.15</ecNumber>
    </recommendedName>
</protein>
<dbReference type="InterPro" id="IPR003141">
    <property type="entry name" value="Pol/His_phosphatase_N"/>
</dbReference>
<evidence type="ECO:0000256" key="8">
    <source>
        <dbReference type="RuleBase" id="RU366003"/>
    </source>
</evidence>
<dbReference type="AlphaFoldDB" id="A0A0L8V6T1"/>
<dbReference type="OrthoDB" id="9775255at2"/>